<dbReference type="GO" id="GO:0042162">
    <property type="term" value="F:telomeric DNA binding"/>
    <property type="evidence" value="ECO:0007669"/>
    <property type="project" value="TreeGrafter"/>
</dbReference>
<dbReference type="PANTHER" id="PTHR15696:SF0">
    <property type="entry name" value="TELOMERASE-BINDING PROTEIN EST1A"/>
    <property type="match status" value="1"/>
</dbReference>
<feature type="compositionally biased region" description="Basic and acidic residues" evidence="6">
    <location>
        <begin position="1"/>
        <end position="13"/>
    </location>
</feature>
<feature type="compositionally biased region" description="Basic and acidic residues" evidence="6">
    <location>
        <begin position="89"/>
        <end position="128"/>
    </location>
</feature>
<dbReference type="InterPro" id="IPR029060">
    <property type="entry name" value="PIN-like_dom_sf"/>
</dbReference>
<evidence type="ECO:0000256" key="6">
    <source>
        <dbReference type="SAM" id="MobiDB-lite"/>
    </source>
</evidence>
<evidence type="ECO:0000259" key="7">
    <source>
        <dbReference type="SMART" id="SM00670"/>
    </source>
</evidence>
<dbReference type="InterPro" id="IPR002716">
    <property type="entry name" value="PIN_dom"/>
</dbReference>
<dbReference type="Pfam" id="PF10373">
    <property type="entry name" value="EST1_DNA_bind"/>
    <property type="match status" value="1"/>
</dbReference>
<dbReference type="GO" id="GO:0005697">
    <property type="term" value="C:telomerase holoenzyme complex"/>
    <property type="evidence" value="ECO:0007669"/>
    <property type="project" value="TreeGrafter"/>
</dbReference>
<dbReference type="Gene3D" id="1.25.40.10">
    <property type="entry name" value="Tetratricopeptide repeat domain"/>
    <property type="match status" value="1"/>
</dbReference>
<feature type="region of interest" description="Disordered" evidence="6">
    <location>
        <begin position="249"/>
        <end position="409"/>
    </location>
</feature>
<evidence type="ECO:0000256" key="5">
    <source>
        <dbReference type="ARBA" id="ARBA00023242"/>
    </source>
</evidence>
<feature type="compositionally biased region" description="Polar residues" evidence="6">
    <location>
        <begin position="129"/>
        <end position="143"/>
    </location>
</feature>
<dbReference type="GO" id="GO:0000184">
    <property type="term" value="P:nuclear-transcribed mRNA catabolic process, nonsense-mediated decay"/>
    <property type="evidence" value="ECO:0007669"/>
    <property type="project" value="UniProtKB-KW"/>
</dbReference>
<dbReference type="InterPro" id="IPR045153">
    <property type="entry name" value="Est1/Ebs1-like"/>
</dbReference>
<feature type="domain" description="PIN" evidence="7">
    <location>
        <begin position="1069"/>
        <end position="1220"/>
    </location>
</feature>
<sequence length="1241" mass="141220">MSEEVKDPGERSSTKVRKQRPEIQIYRPPGALRKGDSQTSLRSESDTQKARNGTSSERLNDRRRRSNDTESVSSQRDSGNTTPDALALNEERSWNIRKNNRNENYDDRRTFLSDRRPPRENRDRHKDAPNTSRSSYNSTQSLYDTGRPGGYLNSKPQPKPFERASNNFAARSSIRSENAITKRRSSGGRRRNDSINSTQSEMPSQAKSELNVDTNLETQSQCGASFPQFSGLSYQQLCDSLQSFSSMDWSKTMEEEGFEQSRQEELEEEQRRQDAEKERNNEMAPNENSHRRNGRPRRQRNDSDRSSSFGGSIAEEAGEEYSYEEPRSGERTPTFQRSYGPTFSKESPKSRYGGPKNYYDNEYARTREERDAGWQKSEKKKASQRSRYRGEHDDRDDEIASYSQSSDRRFDSGRLAGRVSFVGASEQRQILRPQRDAKNIPPGSTRDSVPSKESLSSNETKRGLTIDDIAKKEGIQVQKLNDEIASLVTQVSRNRNSEAAKKLIELSGELSRTYMEFLTRDIVFTFSNRVELHIWRQAFHKIIETFRSCANSAKSDAKIFRAYLSRFLLQAIEFYSNVLLPEYERAFEISLSEALIWPNGSPQSLDRLIPTPLPIDAFNSSTQRTALKSLARNLISLGDLYRYQTLNNGSEDYSLPRSFYLQASQLWAASGHCYNQLGVVAFYSERVLDEVFFLVRALAAAHPYEAARERLAFRLAAMRKKVERYEPLISSECGKVEEDVIALTHRPREIWISKTSAKLKNETKEENDEIFSYFRGQQPSKLHRRTVSYIIDTVGMLLLKIGMENFARVSERAFAQLAASLEQRDSPFSSMQLVQISLLFIHVAHVSAIKSLESGSVPQLTPLRAVFSLLSTFLRVLLDEKDEIIGYFSGEGDIQRTVLRVLPALNFLCDWFLSEEFQTTYGNTSSVEALPNKILQTDVWQLLDSVECFEPIAMPSTEIGVDFVFPELLICSSFLHIEAKGSRFRANAEESSSIGFSCRIRLERLLQARSFLLESGVLVKSSEELDVDSKSKKRQSKVQSLDSSEPLTREEILDKERRKTDVVLVVQPENIVPDTNTLIDHLEVFKRILDSKEYHILVPTIVIGELIGLSLGRYLDMKEDVRLNSKAAVTWLREQVQLKNPLMSTITTQGSKMALSMASEETEDGPRKINDDLIIQCCTALVGKTPEAAIGAVSELQNDGDTRRLFRNVVILSEDRGVTIKATAQQIPCRTVPSFIKWARL</sequence>
<feature type="compositionally biased region" description="Basic and acidic residues" evidence="6">
    <location>
        <begin position="362"/>
        <end position="381"/>
    </location>
</feature>
<dbReference type="EMBL" id="CAJGYM010000008">
    <property type="protein sequence ID" value="CAD6188384.1"/>
    <property type="molecule type" value="Genomic_DNA"/>
</dbReference>
<keyword evidence="9" id="KW-1185">Reference proteome</keyword>
<dbReference type="GO" id="GO:0070034">
    <property type="term" value="F:telomerase RNA binding"/>
    <property type="evidence" value="ECO:0007669"/>
    <property type="project" value="TreeGrafter"/>
</dbReference>
<accession>A0A8S1GZQ1</accession>
<dbReference type="AlphaFoldDB" id="A0A8S1GZQ1"/>
<dbReference type="GO" id="GO:0005737">
    <property type="term" value="C:cytoplasm"/>
    <property type="evidence" value="ECO:0007669"/>
    <property type="project" value="UniProtKB-SubCell"/>
</dbReference>
<feature type="region of interest" description="Disordered" evidence="6">
    <location>
        <begin position="1"/>
        <end position="214"/>
    </location>
</feature>
<dbReference type="PANTHER" id="PTHR15696">
    <property type="entry name" value="SMG-7 SUPPRESSOR WITH MORPHOLOGICAL EFFECT ON GENITALIA PROTEIN 7"/>
    <property type="match status" value="1"/>
</dbReference>
<feature type="compositionally biased region" description="Low complexity" evidence="6">
    <location>
        <begin position="306"/>
        <end position="315"/>
    </location>
</feature>
<dbReference type="InterPro" id="IPR019458">
    <property type="entry name" value="Est1-like_N"/>
</dbReference>
<evidence type="ECO:0000256" key="3">
    <source>
        <dbReference type="ARBA" id="ARBA00022490"/>
    </source>
</evidence>
<dbReference type="OrthoDB" id="2017974at2759"/>
<evidence type="ECO:0000313" key="9">
    <source>
        <dbReference type="Proteomes" id="UP000835052"/>
    </source>
</evidence>
<feature type="compositionally biased region" description="Polar residues" evidence="6">
    <location>
        <begin position="331"/>
        <end position="345"/>
    </location>
</feature>
<keyword evidence="4" id="KW-0866">Nonsense-mediated mRNA decay</keyword>
<name>A0A8S1GZQ1_9PELO</name>
<proteinExistence type="predicted"/>
<dbReference type="SMART" id="SM00670">
    <property type="entry name" value="PINc"/>
    <property type="match status" value="1"/>
</dbReference>
<feature type="compositionally biased region" description="Polar residues" evidence="6">
    <location>
        <begin position="164"/>
        <end position="179"/>
    </location>
</feature>
<comment type="subcellular location">
    <subcellularLocation>
        <location evidence="2">Cytoplasm</location>
    </subcellularLocation>
    <subcellularLocation>
        <location evidence="1">Nucleus</location>
    </subcellularLocation>
</comment>
<keyword evidence="3" id="KW-0963">Cytoplasm</keyword>
<gene>
    <name evidence="8" type="ORF">CAUJ_LOCUS4303</name>
</gene>
<dbReference type="Pfam" id="PF13638">
    <property type="entry name" value="PIN_4"/>
    <property type="match status" value="1"/>
</dbReference>
<feature type="compositionally biased region" description="Polar residues" evidence="6">
    <location>
        <begin position="194"/>
        <end position="214"/>
    </location>
</feature>
<evidence type="ECO:0000256" key="2">
    <source>
        <dbReference type="ARBA" id="ARBA00004496"/>
    </source>
</evidence>
<feature type="compositionally biased region" description="Polar residues" evidence="6">
    <location>
        <begin position="445"/>
        <end position="458"/>
    </location>
</feature>
<comment type="caution">
    <text evidence="8">The sequence shown here is derived from an EMBL/GenBank/DDBJ whole genome shotgun (WGS) entry which is preliminary data.</text>
</comment>
<reference evidence="8" key="1">
    <citation type="submission" date="2020-10" db="EMBL/GenBank/DDBJ databases">
        <authorList>
            <person name="Kikuchi T."/>
        </authorList>
    </citation>
    <scope>NUCLEOTIDE SEQUENCE</scope>
    <source>
        <strain evidence="8">NKZ352</strain>
    </source>
</reference>
<dbReference type="Pfam" id="PF10374">
    <property type="entry name" value="EST1"/>
    <property type="match status" value="1"/>
</dbReference>
<organism evidence="8 9">
    <name type="scientific">Caenorhabditis auriculariae</name>
    <dbReference type="NCBI Taxonomy" id="2777116"/>
    <lineage>
        <taxon>Eukaryota</taxon>
        <taxon>Metazoa</taxon>
        <taxon>Ecdysozoa</taxon>
        <taxon>Nematoda</taxon>
        <taxon>Chromadorea</taxon>
        <taxon>Rhabditida</taxon>
        <taxon>Rhabditina</taxon>
        <taxon>Rhabditomorpha</taxon>
        <taxon>Rhabditoidea</taxon>
        <taxon>Rhabditidae</taxon>
        <taxon>Peloderinae</taxon>
        <taxon>Caenorhabditis</taxon>
    </lineage>
</organism>
<keyword evidence="5" id="KW-0539">Nucleus</keyword>
<feature type="compositionally biased region" description="Basic and acidic residues" evidence="6">
    <location>
        <begin position="251"/>
        <end position="281"/>
    </location>
</feature>
<dbReference type="Proteomes" id="UP000835052">
    <property type="component" value="Unassembled WGS sequence"/>
</dbReference>
<evidence type="ECO:0000313" key="8">
    <source>
        <dbReference type="EMBL" id="CAD6188384.1"/>
    </source>
</evidence>
<evidence type="ECO:0000256" key="1">
    <source>
        <dbReference type="ARBA" id="ARBA00004123"/>
    </source>
</evidence>
<dbReference type="InterPro" id="IPR011990">
    <property type="entry name" value="TPR-like_helical_dom_sf"/>
</dbReference>
<evidence type="ECO:0000256" key="4">
    <source>
        <dbReference type="ARBA" id="ARBA00023161"/>
    </source>
</evidence>
<dbReference type="SUPFAM" id="SSF48452">
    <property type="entry name" value="TPR-like"/>
    <property type="match status" value="1"/>
</dbReference>
<protein>
    <recommendedName>
        <fullName evidence="7">PIN domain-containing protein</fullName>
    </recommendedName>
</protein>
<dbReference type="SUPFAM" id="SSF88723">
    <property type="entry name" value="PIN domain-like"/>
    <property type="match status" value="1"/>
</dbReference>
<feature type="region of interest" description="Disordered" evidence="6">
    <location>
        <begin position="425"/>
        <end position="460"/>
    </location>
</feature>
<dbReference type="InterPro" id="IPR018834">
    <property type="entry name" value="DNA/RNA-bd_Est1-type"/>
</dbReference>
<feature type="compositionally biased region" description="Polar residues" evidence="6">
    <location>
        <begin position="69"/>
        <end position="83"/>
    </location>
</feature>
<dbReference type="Gene3D" id="3.40.50.1010">
    <property type="entry name" value="5'-nuclease"/>
    <property type="match status" value="1"/>
</dbReference>